<comment type="similarity">
    <text evidence="4">Belongs to the nucleoporin NSP1/NUP62 family.</text>
</comment>
<keyword evidence="17" id="KW-1185">Reference proteome</keyword>
<dbReference type="Proteomes" id="UP000054248">
    <property type="component" value="Unassembled WGS sequence"/>
</dbReference>
<keyword evidence="7" id="KW-0653">Protein transport</keyword>
<feature type="region of interest" description="Disordered" evidence="14">
    <location>
        <begin position="11"/>
        <end position="42"/>
    </location>
</feature>
<dbReference type="STRING" id="1051891.A0A0C3QPB9"/>
<feature type="domain" description="Nucleoporin NSP1-like C-terminal" evidence="15">
    <location>
        <begin position="134"/>
        <end position="236"/>
    </location>
</feature>
<feature type="compositionally biased region" description="Low complexity" evidence="14">
    <location>
        <begin position="86"/>
        <end position="112"/>
    </location>
</feature>
<dbReference type="OrthoDB" id="344345at2759"/>
<evidence type="ECO:0000256" key="11">
    <source>
        <dbReference type="ARBA" id="ARBA00068864"/>
    </source>
</evidence>
<comment type="subcellular location">
    <subcellularLocation>
        <location evidence="1">Nucleus membrane</location>
        <topology evidence="1">Peripheral membrane protein</topology>
        <orientation evidence="1">Cytoplasmic side</orientation>
    </subcellularLocation>
    <subcellularLocation>
        <location evidence="3">Nucleus membrane</location>
        <topology evidence="3">Peripheral membrane protein</topology>
        <orientation evidence="3">Nucleoplasmic side</orientation>
    </subcellularLocation>
    <subcellularLocation>
        <location evidence="2">Nucleus</location>
        <location evidence="2">Nuclear pore complex</location>
    </subcellularLocation>
</comment>
<accession>A0A0C3QPB9</accession>
<keyword evidence="10" id="KW-0539">Nucleus</keyword>
<dbReference type="GO" id="GO:0017056">
    <property type="term" value="F:structural constituent of nuclear pore"/>
    <property type="evidence" value="ECO:0007669"/>
    <property type="project" value="InterPro"/>
</dbReference>
<proteinExistence type="inferred from homology"/>
<dbReference type="GO" id="GO:0005543">
    <property type="term" value="F:phospholipid binding"/>
    <property type="evidence" value="ECO:0007669"/>
    <property type="project" value="TreeGrafter"/>
</dbReference>
<dbReference type="GO" id="GO:0044613">
    <property type="term" value="C:nuclear pore central transport channel"/>
    <property type="evidence" value="ECO:0007669"/>
    <property type="project" value="TreeGrafter"/>
</dbReference>
<evidence type="ECO:0000256" key="12">
    <source>
        <dbReference type="ARBA" id="ARBA00078941"/>
    </source>
</evidence>
<evidence type="ECO:0000256" key="6">
    <source>
        <dbReference type="ARBA" id="ARBA00022816"/>
    </source>
</evidence>
<keyword evidence="6" id="KW-0509">mRNA transport</keyword>
<evidence type="ECO:0000259" key="15">
    <source>
        <dbReference type="Pfam" id="PF05064"/>
    </source>
</evidence>
<dbReference type="Gene3D" id="1.20.5.170">
    <property type="match status" value="1"/>
</dbReference>
<evidence type="ECO:0000256" key="5">
    <source>
        <dbReference type="ARBA" id="ARBA00022448"/>
    </source>
</evidence>
<dbReference type="GO" id="GO:0006606">
    <property type="term" value="P:protein import into nucleus"/>
    <property type="evidence" value="ECO:0007669"/>
    <property type="project" value="TreeGrafter"/>
</dbReference>
<evidence type="ECO:0000313" key="17">
    <source>
        <dbReference type="Proteomes" id="UP000054248"/>
    </source>
</evidence>
<evidence type="ECO:0000256" key="1">
    <source>
        <dbReference type="ARBA" id="ARBA00004335"/>
    </source>
</evidence>
<evidence type="ECO:0000256" key="13">
    <source>
        <dbReference type="ARBA" id="ARBA00081079"/>
    </source>
</evidence>
<dbReference type="PANTHER" id="PTHR12084:SF0">
    <property type="entry name" value="NUCLEAR PORE GLYCOPROTEIN P62"/>
    <property type="match status" value="1"/>
</dbReference>
<name>A0A0C3QPB9_9AGAM</name>
<feature type="compositionally biased region" description="Low complexity" evidence="14">
    <location>
        <begin position="11"/>
        <end position="27"/>
    </location>
</feature>
<organism evidence="16 17">
    <name type="scientific">Tulasnella calospora MUT 4182</name>
    <dbReference type="NCBI Taxonomy" id="1051891"/>
    <lineage>
        <taxon>Eukaryota</taxon>
        <taxon>Fungi</taxon>
        <taxon>Dikarya</taxon>
        <taxon>Basidiomycota</taxon>
        <taxon>Agaricomycotina</taxon>
        <taxon>Agaricomycetes</taxon>
        <taxon>Cantharellales</taxon>
        <taxon>Tulasnellaceae</taxon>
        <taxon>Tulasnella</taxon>
    </lineage>
</organism>
<sequence length="400" mass="41319">MSRSFCRIDATATSTAAPSTNAPAPGSLFGGKPPGTTTGLPATTLSLGPTASATAAPALGSLFGGTKGDAASTAAATKPTVPPLFGAPAATSTTAPGATGTATATTDASKTTAAPATGAAATTAAASATTAPPLLPPSVLKGKTLEEIVDSWGTDLEKQAAEFKRIGGEVQEWDRMLMDNGNQIATLYALVLQAEKTQGDVEKSLDHIEEQQRQLSYTLDGYEKGTMEILDSQGMRTTDVGPADTERDKNYMLATSLNQQLDDLARNLSSMIDEVNSVTATSQHGKMKPADNTSSLATTTATGQGDVAMEDADAMDPMSQIQAILNAHLDSLSWINTSVRDLEGKVGDLEGKFGGVLSPTEERQQRPVRAGLQQHSTLLEGSGSMLGGSRYGMSSSSFRR</sequence>
<evidence type="ECO:0000256" key="7">
    <source>
        <dbReference type="ARBA" id="ARBA00022927"/>
    </source>
</evidence>
<evidence type="ECO:0000256" key="9">
    <source>
        <dbReference type="ARBA" id="ARBA00023132"/>
    </source>
</evidence>
<dbReference type="FunFam" id="1.20.5.170:FF:000040">
    <property type="entry name" value="Nuclear pore glycoprotein p62"/>
    <property type="match status" value="1"/>
</dbReference>
<dbReference type="HOGENOM" id="CLU_025936_0_0_1"/>
<dbReference type="InterPro" id="IPR007758">
    <property type="entry name" value="Nucleoporin_NSP1_C"/>
</dbReference>
<protein>
    <recommendedName>
        <fullName evidence="11">Nucleoporin NSP1</fullName>
    </recommendedName>
    <alternativeName>
        <fullName evidence="12">Nuclear pore protein NSP1</fullName>
    </alternativeName>
    <alternativeName>
        <fullName evidence="13">Nucleoskeletal-like protein</fullName>
    </alternativeName>
</protein>
<dbReference type="GO" id="GO:0051028">
    <property type="term" value="P:mRNA transport"/>
    <property type="evidence" value="ECO:0007669"/>
    <property type="project" value="UniProtKB-KW"/>
</dbReference>
<dbReference type="GO" id="GO:0006405">
    <property type="term" value="P:RNA export from nucleus"/>
    <property type="evidence" value="ECO:0007669"/>
    <property type="project" value="TreeGrafter"/>
</dbReference>
<dbReference type="PANTHER" id="PTHR12084">
    <property type="entry name" value="NUCLEAR PORE GLYCOPROTEIN P62-RELATED"/>
    <property type="match status" value="1"/>
</dbReference>
<keyword evidence="5" id="KW-0813">Transport</keyword>
<evidence type="ECO:0000256" key="2">
    <source>
        <dbReference type="ARBA" id="ARBA00004567"/>
    </source>
</evidence>
<evidence type="ECO:0000313" key="16">
    <source>
        <dbReference type="EMBL" id="KIO29139.1"/>
    </source>
</evidence>
<evidence type="ECO:0000256" key="14">
    <source>
        <dbReference type="SAM" id="MobiDB-lite"/>
    </source>
</evidence>
<reference evidence="16 17" key="1">
    <citation type="submission" date="2014-04" db="EMBL/GenBank/DDBJ databases">
        <authorList>
            <consortium name="DOE Joint Genome Institute"/>
            <person name="Kuo A."/>
            <person name="Girlanda M."/>
            <person name="Perotto S."/>
            <person name="Kohler A."/>
            <person name="Nagy L.G."/>
            <person name="Floudas D."/>
            <person name="Copeland A."/>
            <person name="Barry K.W."/>
            <person name="Cichocki N."/>
            <person name="Veneault-Fourrey C."/>
            <person name="LaButti K."/>
            <person name="Lindquist E.A."/>
            <person name="Lipzen A."/>
            <person name="Lundell T."/>
            <person name="Morin E."/>
            <person name="Murat C."/>
            <person name="Sun H."/>
            <person name="Tunlid A."/>
            <person name="Henrissat B."/>
            <person name="Grigoriev I.V."/>
            <person name="Hibbett D.S."/>
            <person name="Martin F."/>
            <person name="Nordberg H.P."/>
            <person name="Cantor M.N."/>
            <person name="Hua S.X."/>
        </authorList>
    </citation>
    <scope>NUCLEOTIDE SEQUENCE [LARGE SCALE GENOMIC DNA]</scope>
    <source>
        <strain evidence="16 17">MUT 4182</strain>
    </source>
</reference>
<dbReference type="GO" id="GO:0031965">
    <property type="term" value="C:nuclear membrane"/>
    <property type="evidence" value="ECO:0007669"/>
    <property type="project" value="UniProtKB-SubCell"/>
</dbReference>
<gene>
    <name evidence="16" type="ORF">M407DRAFT_6373</name>
</gene>
<keyword evidence="9" id="KW-0906">Nuclear pore complex</keyword>
<keyword evidence="8" id="KW-0811">Translocation</keyword>
<evidence type="ECO:0000256" key="10">
    <source>
        <dbReference type="ARBA" id="ARBA00023242"/>
    </source>
</evidence>
<evidence type="ECO:0000256" key="3">
    <source>
        <dbReference type="ARBA" id="ARBA00004620"/>
    </source>
</evidence>
<dbReference type="Pfam" id="PF05064">
    <property type="entry name" value="Nsp1_C"/>
    <property type="match status" value="1"/>
</dbReference>
<feature type="region of interest" description="Disordered" evidence="14">
    <location>
        <begin position="378"/>
        <end position="400"/>
    </location>
</feature>
<evidence type="ECO:0000256" key="4">
    <source>
        <dbReference type="ARBA" id="ARBA00005911"/>
    </source>
</evidence>
<dbReference type="AlphaFoldDB" id="A0A0C3QPB9"/>
<dbReference type="InterPro" id="IPR026010">
    <property type="entry name" value="NSP1/NUP62"/>
</dbReference>
<evidence type="ECO:0000256" key="8">
    <source>
        <dbReference type="ARBA" id="ARBA00023010"/>
    </source>
</evidence>
<dbReference type="EMBL" id="KN822986">
    <property type="protein sequence ID" value="KIO29139.1"/>
    <property type="molecule type" value="Genomic_DNA"/>
</dbReference>
<reference evidence="17" key="2">
    <citation type="submission" date="2015-01" db="EMBL/GenBank/DDBJ databases">
        <title>Evolutionary Origins and Diversification of the Mycorrhizal Mutualists.</title>
        <authorList>
            <consortium name="DOE Joint Genome Institute"/>
            <consortium name="Mycorrhizal Genomics Consortium"/>
            <person name="Kohler A."/>
            <person name="Kuo A."/>
            <person name="Nagy L.G."/>
            <person name="Floudas D."/>
            <person name="Copeland A."/>
            <person name="Barry K.W."/>
            <person name="Cichocki N."/>
            <person name="Veneault-Fourrey C."/>
            <person name="LaButti K."/>
            <person name="Lindquist E.A."/>
            <person name="Lipzen A."/>
            <person name="Lundell T."/>
            <person name="Morin E."/>
            <person name="Murat C."/>
            <person name="Riley R."/>
            <person name="Ohm R."/>
            <person name="Sun H."/>
            <person name="Tunlid A."/>
            <person name="Henrissat B."/>
            <person name="Grigoriev I.V."/>
            <person name="Hibbett D.S."/>
            <person name="Martin F."/>
        </authorList>
    </citation>
    <scope>NUCLEOTIDE SEQUENCE [LARGE SCALE GENOMIC DNA]</scope>
    <source>
        <strain evidence="17">MUT 4182</strain>
    </source>
</reference>
<feature type="region of interest" description="Disordered" evidence="14">
    <location>
        <begin position="67"/>
        <end position="112"/>
    </location>
</feature>